<comment type="caution">
    <text evidence="2">The sequence shown here is derived from an EMBL/GenBank/DDBJ whole genome shotgun (WGS) entry which is preliminary data.</text>
</comment>
<evidence type="ECO:0000313" key="2">
    <source>
        <dbReference type="EMBL" id="MBO1512201.1"/>
    </source>
</evidence>
<dbReference type="RefSeq" id="WP_207977963.1">
    <property type="nucleotide sequence ID" value="NZ_JAGDEL010000006.1"/>
</dbReference>
<feature type="domain" description="YodL-like" evidence="1">
    <location>
        <begin position="23"/>
        <end position="97"/>
    </location>
</feature>
<accession>A0ABS3N2A7</accession>
<reference evidence="2 3" key="1">
    <citation type="submission" date="2021-03" db="EMBL/GenBank/DDBJ databases">
        <title>Whole genome sequence of Metabacillus bambusae BG109.</title>
        <authorList>
            <person name="Jeong J.W."/>
        </authorList>
    </citation>
    <scope>NUCLEOTIDE SEQUENCE [LARGE SCALE GENOMIC DNA]</scope>
    <source>
        <strain evidence="2 3">BG109</strain>
    </source>
</reference>
<dbReference type="Pfam" id="PF14191">
    <property type="entry name" value="YodL"/>
    <property type="match status" value="1"/>
</dbReference>
<sequence length="103" mass="12259">MVYSLLVKKRLNTYDITIFQTPKFGDKKGYEAVYRCFLEGNRHNDVLEKAFQTFNVADRMPSDYQARYVCTGDILLIDEGKKGQYYYKLHPEGWKQINRIHVR</sequence>
<dbReference type="InterPro" id="IPR025923">
    <property type="entry name" value="YodL-like_dom"/>
</dbReference>
<dbReference type="Proteomes" id="UP000663981">
    <property type="component" value="Unassembled WGS sequence"/>
</dbReference>
<organism evidence="2 3">
    <name type="scientific">Metabacillus bambusae</name>
    <dbReference type="NCBI Taxonomy" id="2795218"/>
    <lineage>
        <taxon>Bacteria</taxon>
        <taxon>Bacillati</taxon>
        <taxon>Bacillota</taxon>
        <taxon>Bacilli</taxon>
        <taxon>Bacillales</taxon>
        <taxon>Bacillaceae</taxon>
        <taxon>Metabacillus</taxon>
    </lineage>
</organism>
<proteinExistence type="predicted"/>
<keyword evidence="3" id="KW-1185">Reference proteome</keyword>
<evidence type="ECO:0000259" key="1">
    <source>
        <dbReference type="Pfam" id="PF14191"/>
    </source>
</evidence>
<gene>
    <name evidence="2" type="ORF">I7822_11040</name>
</gene>
<protein>
    <recommendedName>
        <fullName evidence="1">YodL-like domain-containing protein</fullName>
    </recommendedName>
</protein>
<evidence type="ECO:0000313" key="3">
    <source>
        <dbReference type="Proteomes" id="UP000663981"/>
    </source>
</evidence>
<name>A0ABS3N2A7_9BACI</name>
<dbReference type="EMBL" id="JAGDEL010000006">
    <property type="protein sequence ID" value="MBO1512201.1"/>
    <property type="molecule type" value="Genomic_DNA"/>
</dbReference>